<evidence type="ECO:0000313" key="2">
    <source>
        <dbReference type="EMBL" id="OMJ68396.1"/>
    </source>
</evidence>
<gene>
    <name evidence="2" type="ORF">SteCoe_34165</name>
</gene>
<name>A0A1R2AV41_9CILI</name>
<proteinExistence type="predicted"/>
<dbReference type="InterPro" id="IPR051044">
    <property type="entry name" value="MAG_DAG_Lipase"/>
</dbReference>
<reference evidence="2 3" key="1">
    <citation type="submission" date="2016-11" db="EMBL/GenBank/DDBJ databases">
        <title>The macronuclear genome of Stentor coeruleus: a giant cell with tiny introns.</title>
        <authorList>
            <person name="Slabodnick M."/>
            <person name="Ruby J.G."/>
            <person name="Reiff S.B."/>
            <person name="Swart E.C."/>
            <person name="Gosai S."/>
            <person name="Prabakaran S."/>
            <person name="Witkowska E."/>
            <person name="Larue G.E."/>
            <person name="Fisher S."/>
            <person name="Freeman R.M."/>
            <person name="Gunawardena J."/>
            <person name="Chu W."/>
            <person name="Stover N.A."/>
            <person name="Gregory B.D."/>
            <person name="Nowacki M."/>
            <person name="Derisi J."/>
            <person name="Roy S.W."/>
            <person name="Marshall W.F."/>
            <person name="Sood P."/>
        </authorList>
    </citation>
    <scope>NUCLEOTIDE SEQUENCE [LARGE SCALE GENOMIC DNA]</scope>
    <source>
        <strain evidence="2">WM001</strain>
    </source>
</reference>
<dbReference type="Proteomes" id="UP000187209">
    <property type="component" value="Unassembled WGS sequence"/>
</dbReference>
<dbReference type="InterPro" id="IPR029058">
    <property type="entry name" value="AB_hydrolase_fold"/>
</dbReference>
<dbReference type="InterPro" id="IPR022742">
    <property type="entry name" value="Hydrolase_4"/>
</dbReference>
<dbReference type="Gene3D" id="3.40.50.1820">
    <property type="entry name" value="alpha/beta hydrolase"/>
    <property type="match status" value="1"/>
</dbReference>
<organism evidence="2 3">
    <name type="scientific">Stentor coeruleus</name>
    <dbReference type="NCBI Taxonomy" id="5963"/>
    <lineage>
        <taxon>Eukaryota</taxon>
        <taxon>Sar</taxon>
        <taxon>Alveolata</taxon>
        <taxon>Ciliophora</taxon>
        <taxon>Postciliodesmatophora</taxon>
        <taxon>Heterotrichea</taxon>
        <taxon>Heterotrichida</taxon>
        <taxon>Stentoridae</taxon>
        <taxon>Stentor</taxon>
    </lineage>
</organism>
<dbReference type="SUPFAM" id="SSF53474">
    <property type="entry name" value="alpha/beta-Hydrolases"/>
    <property type="match status" value="1"/>
</dbReference>
<dbReference type="InterPro" id="IPR000073">
    <property type="entry name" value="AB_hydrolase_1"/>
</dbReference>
<comment type="caution">
    <text evidence="2">The sequence shown here is derived from an EMBL/GenBank/DDBJ whole genome shotgun (WGS) entry which is preliminary data.</text>
</comment>
<dbReference type="OrthoDB" id="407812at2759"/>
<keyword evidence="3" id="KW-1185">Reference proteome</keyword>
<dbReference type="Pfam" id="PF12146">
    <property type="entry name" value="Hydrolase_4"/>
    <property type="match status" value="1"/>
</dbReference>
<dbReference type="EMBL" id="MPUH01001337">
    <property type="protein sequence ID" value="OMJ68396.1"/>
    <property type="molecule type" value="Genomic_DNA"/>
</dbReference>
<dbReference type="PANTHER" id="PTHR11614">
    <property type="entry name" value="PHOSPHOLIPASE-RELATED"/>
    <property type="match status" value="1"/>
</dbReference>
<sequence>MSKWWEKYIGKVPNAGIFYPEEGWIKLKSEGGENLMTYRFHHDNPKGIIFIFHGLLGYSNDSSHVAKRFYEEGYTVVAFDQEGHGKSGGIKGMVHNIMNYLKDSEKYIRKVQEWYPKGTPVFLLGMSMGGMMSTMIALNQPENINGIILLAPALGLQPDFESGLVKVVKCLDLCCGCWFLKELDFTLATRCLDYIEYFEEVPENPTKKYSVRTFASMIRGFEYLEPKILNISVPVVIVQGTDDKLVSPELNKRVAENCISTDKSYWVYEGMYHDVYHEPEIFDIIERSIDWVNARLPKDKE</sequence>
<protein>
    <recommendedName>
        <fullName evidence="1">Serine aminopeptidase S33 domain-containing protein</fullName>
    </recommendedName>
</protein>
<evidence type="ECO:0000313" key="3">
    <source>
        <dbReference type="Proteomes" id="UP000187209"/>
    </source>
</evidence>
<accession>A0A1R2AV41</accession>
<dbReference type="PRINTS" id="PR00111">
    <property type="entry name" value="ABHYDROLASE"/>
</dbReference>
<feature type="domain" description="Serine aminopeptidase S33" evidence="1">
    <location>
        <begin position="44"/>
        <end position="280"/>
    </location>
</feature>
<evidence type="ECO:0000259" key="1">
    <source>
        <dbReference type="Pfam" id="PF12146"/>
    </source>
</evidence>
<dbReference type="AlphaFoldDB" id="A0A1R2AV41"/>